<dbReference type="GO" id="GO:0046872">
    <property type="term" value="F:metal ion binding"/>
    <property type="evidence" value="ECO:0007669"/>
    <property type="project" value="UniProtKB-KW"/>
</dbReference>
<dbReference type="InterPro" id="IPR011057">
    <property type="entry name" value="Mss4-like_sf"/>
</dbReference>
<proteinExistence type="inferred from homology"/>
<evidence type="ECO:0000259" key="4">
    <source>
        <dbReference type="PROSITE" id="PS51891"/>
    </source>
</evidence>
<dbReference type="InterPro" id="IPR006913">
    <property type="entry name" value="CENP-V/GFA"/>
</dbReference>
<dbReference type="AlphaFoldDB" id="A0A0E9MP78"/>
<dbReference type="EMBL" id="BBWU01000028">
    <property type="protein sequence ID" value="GAO39241.1"/>
    <property type="molecule type" value="Genomic_DNA"/>
</dbReference>
<dbReference type="OrthoDB" id="9805575at2"/>
<dbReference type="STRING" id="1219043.SCH01S_28_01020"/>
<feature type="domain" description="CENP-V/GFA" evidence="4">
    <location>
        <begin position="4"/>
        <end position="116"/>
    </location>
</feature>
<keyword evidence="2" id="KW-0479">Metal-binding</keyword>
<dbReference type="InterPro" id="IPR052355">
    <property type="entry name" value="CENP-V-like"/>
</dbReference>
<dbReference type="RefSeq" id="WP_046348059.1">
    <property type="nucleotide sequence ID" value="NZ_BBWU01000028.1"/>
</dbReference>
<dbReference type="Gene3D" id="2.170.150.70">
    <property type="match status" value="1"/>
</dbReference>
<dbReference type="PANTHER" id="PTHR28620">
    <property type="entry name" value="CENTROMERE PROTEIN V"/>
    <property type="match status" value="1"/>
</dbReference>
<evidence type="ECO:0000313" key="6">
    <source>
        <dbReference type="Proteomes" id="UP000033202"/>
    </source>
</evidence>
<accession>A0A0E9MP78</accession>
<gene>
    <name evidence="5" type="ORF">SCH01S_28_01020</name>
</gene>
<dbReference type="Proteomes" id="UP000033202">
    <property type="component" value="Unassembled WGS sequence"/>
</dbReference>
<dbReference type="GO" id="GO:0016846">
    <property type="term" value="F:carbon-sulfur lyase activity"/>
    <property type="evidence" value="ECO:0007669"/>
    <property type="project" value="InterPro"/>
</dbReference>
<dbReference type="Pfam" id="PF04828">
    <property type="entry name" value="GFA"/>
    <property type="match status" value="1"/>
</dbReference>
<comment type="similarity">
    <text evidence="1">Belongs to the Gfa family.</text>
</comment>
<comment type="caution">
    <text evidence="5">The sequence shown here is derived from an EMBL/GenBank/DDBJ whole genome shotgun (WGS) entry which is preliminary data.</text>
</comment>
<protein>
    <recommendedName>
        <fullName evidence="4">CENP-V/GFA domain-containing protein</fullName>
    </recommendedName>
</protein>
<sequence>MTSYQGGCHCGAIRAEFTSAKTPAELGARTCQCSFCRAHGASWTSDPAGSLEVRIAGPVNRYRFGTGTADFLVCGRCGVVPAVVAEMGSGLHGVVRVDCLADRDAFLAAAAPSDYDGEALDARLERRAGRWTPAFVRG</sequence>
<dbReference type="SUPFAM" id="SSF51316">
    <property type="entry name" value="Mss4-like"/>
    <property type="match status" value="1"/>
</dbReference>
<reference evidence="5 6" key="1">
    <citation type="submission" date="2015-04" db="EMBL/GenBank/DDBJ databases">
        <title>Whole genome shotgun sequence of Sphingomonas changbaiensis NBRC 104936.</title>
        <authorList>
            <person name="Katano-Makiyama Y."/>
            <person name="Hosoyama A."/>
            <person name="Hashimoto M."/>
            <person name="Noguchi M."/>
            <person name="Tsuchikane K."/>
            <person name="Ohji S."/>
            <person name="Yamazoe A."/>
            <person name="Ichikawa N."/>
            <person name="Kimura A."/>
            <person name="Fujita N."/>
        </authorList>
    </citation>
    <scope>NUCLEOTIDE SEQUENCE [LARGE SCALE GENOMIC DNA]</scope>
    <source>
        <strain evidence="5 6">NBRC 104936</strain>
    </source>
</reference>
<evidence type="ECO:0000313" key="5">
    <source>
        <dbReference type="EMBL" id="GAO39241.1"/>
    </source>
</evidence>
<name>A0A0E9MP78_9SPHN</name>
<dbReference type="PANTHER" id="PTHR28620:SF1">
    <property type="entry name" value="CENP-V_GFA DOMAIN-CONTAINING PROTEIN"/>
    <property type="match status" value="1"/>
</dbReference>
<organism evidence="5 6">
    <name type="scientific">Sphingomonas changbaiensis NBRC 104936</name>
    <dbReference type="NCBI Taxonomy" id="1219043"/>
    <lineage>
        <taxon>Bacteria</taxon>
        <taxon>Pseudomonadati</taxon>
        <taxon>Pseudomonadota</taxon>
        <taxon>Alphaproteobacteria</taxon>
        <taxon>Sphingomonadales</taxon>
        <taxon>Sphingomonadaceae</taxon>
        <taxon>Sphingomonas</taxon>
    </lineage>
</organism>
<evidence type="ECO:0000256" key="1">
    <source>
        <dbReference type="ARBA" id="ARBA00005495"/>
    </source>
</evidence>
<evidence type="ECO:0000256" key="3">
    <source>
        <dbReference type="ARBA" id="ARBA00022833"/>
    </source>
</evidence>
<keyword evidence="6" id="KW-1185">Reference proteome</keyword>
<keyword evidence="3" id="KW-0862">Zinc</keyword>
<dbReference type="PROSITE" id="PS51891">
    <property type="entry name" value="CENP_V_GFA"/>
    <property type="match status" value="1"/>
</dbReference>
<evidence type="ECO:0000256" key="2">
    <source>
        <dbReference type="ARBA" id="ARBA00022723"/>
    </source>
</evidence>